<dbReference type="EMBL" id="JAODUO010000018">
    <property type="protein sequence ID" value="KAK2193031.1"/>
    <property type="molecule type" value="Genomic_DNA"/>
</dbReference>
<dbReference type="PANTHER" id="PTHR24198">
    <property type="entry name" value="ANKYRIN REPEAT AND PROTEIN KINASE DOMAIN-CONTAINING PROTEIN"/>
    <property type="match status" value="1"/>
</dbReference>
<dbReference type="Pfam" id="PF07525">
    <property type="entry name" value="SOCS_box"/>
    <property type="match status" value="1"/>
</dbReference>
<dbReference type="CDD" id="cd03587">
    <property type="entry name" value="SOCS"/>
    <property type="match status" value="1"/>
</dbReference>
<dbReference type="GO" id="GO:0035556">
    <property type="term" value="P:intracellular signal transduction"/>
    <property type="evidence" value="ECO:0007669"/>
    <property type="project" value="InterPro"/>
</dbReference>
<dbReference type="PANTHER" id="PTHR24198:SF165">
    <property type="entry name" value="ANKYRIN REPEAT-CONTAINING PROTEIN-RELATED"/>
    <property type="match status" value="1"/>
</dbReference>
<evidence type="ECO:0000256" key="1">
    <source>
        <dbReference type="ARBA" id="ARBA00022737"/>
    </source>
</evidence>
<reference evidence="6" key="1">
    <citation type="journal article" date="2023" name="Mol. Biol. Evol.">
        <title>Third-Generation Sequencing Reveals the Adaptive Role of the Epigenome in Three Deep-Sea Polychaetes.</title>
        <authorList>
            <person name="Perez M."/>
            <person name="Aroh O."/>
            <person name="Sun Y."/>
            <person name="Lan Y."/>
            <person name="Juniper S.K."/>
            <person name="Young C.R."/>
            <person name="Angers B."/>
            <person name="Qian P.Y."/>
        </authorList>
    </citation>
    <scope>NUCLEOTIDE SEQUENCE</scope>
    <source>
        <strain evidence="6">R07B-5</strain>
    </source>
</reference>
<feature type="compositionally biased region" description="Acidic residues" evidence="4">
    <location>
        <begin position="27"/>
        <end position="40"/>
    </location>
</feature>
<dbReference type="PROSITE" id="PS50225">
    <property type="entry name" value="SOCS"/>
    <property type="match status" value="1"/>
</dbReference>
<feature type="repeat" description="ANK" evidence="3">
    <location>
        <begin position="238"/>
        <end position="270"/>
    </location>
</feature>
<dbReference type="InterPro" id="IPR002110">
    <property type="entry name" value="Ankyrin_rpt"/>
</dbReference>
<dbReference type="PROSITE" id="PS50088">
    <property type="entry name" value="ANK_REPEAT"/>
    <property type="match status" value="2"/>
</dbReference>
<evidence type="ECO:0000256" key="2">
    <source>
        <dbReference type="ARBA" id="ARBA00023043"/>
    </source>
</evidence>
<dbReference type="Gene3D" id="1.25.40.20">
    <property type="entry name" value="Ankyrin repeat-containing domain"/>
    <property type="match status" value="2"/>
</dbReference>
<evidence type="ECO:0000256" key="4">
    <source>
        <dbReference type="SAM" id="MobiDB-lite"/>
    </source>
</evidence>
<proteinExistence type="predicted"/>
<dbReference type="Proteomes" id="UP001209878">
    <property type="component" value="Unassembled WGS sequence"/>
</dbReference>
<feature type="repeat" description="ANK" evidence="3">
    <location>
        <begin position="162"/>
        <end position="194"/>
    </location>
</feature>
<evidence type="ECO:0000259" key="5">
    <source>
        <dbReference type="PROSITE" id="PS50225"/>
    </source>
</evidence>
<comment type="caution">
    <text evidence="6">The sequence shown here is derived from an EMBL/GenBank/DDBJ whole genome shotgun (WGS) entry which is preliminary data.</text>
</comment>
<keyword evidence="2 3" id="KW-0040">ANK repeat</keyword>
<dbReference type="SUPFAM" id="SSF158235">
    <property type="entry name" value="SOCS box-like"/>
    <property type="match status" value="1"/>
</dbReference>
<feature type="domain" description="SOCS box" evidence="5">
    <location>
        <begin position="392"/>
        <end position="436"/>
    </location>
</feature>
<dbReference type="AlphaFoldDB" id="A0AAD9UKT9"/>
<name>A0AAD9UKT9_RIDPI</name>
<dbReference type="InterPro" id="IPR001496">
    <property type="entry name" value="SOCS_box"/>
</dbReference>
<dbReference type="PROSITE" id="PS50297">
    <property type="entry name" value="ANK_REP_REGION"/>
    <property type="match status" value="2"/>
</dbReference>
<evidence type="ECO:0000313" key="7">
    <source>
        <dbReference type="Proteomes" id="UP001209878"/>
    </source>
</evidence>
<keyword evidence="7" id="KW-1185">Reference proteome</keyword>
<dbReference type="SMART" id="SM00969">
    <property type="entry name" value="SOCS_box"/>
    <property type="match status" value="1"/>
</dbReference>
<gene>
    <name evidence="6" type="ORF">NP493_18g07016</name>
</gene>
<dbReference type="SMART" id="SM00248">
    <property type="entry name" value="ANK"/>
    <property type="match status" value="6"/>
</dbReference>
<dbReference type="InterPro" id="IPR036770">
    <property type="entry name" value="Ankyrin_rpt-contain_sf"/>
</dbReference>
<sequence>MPAPISQTDFRVVAKDDVKADSQSSPDDPDGTEGSTEVDDEKATREKEEALRQAKEMVRLVAGDEVDKMARFVKRFRPSVNVLDLDDPLRPPLLLVACQRNNLKMADLLMSVAEHPADVNAADVTGLRPLGFAVDTDNTELLELLLADGKHDCDVNYYDPRTHCTPLYRAVTSNSVAICRLLINGGADVNAQNPLLDKTTDSQSEAESLLMTAVRTDNVAICRLLLKAECKVDARTKHRLTALHLAVSQCRYTIAELLLRNGCNVQPRSDAGLTPLAIAIIHNLATMCRLLIAFGHSVNRRQAWGERPLDMALRHRAEKCAMTLVHWGCRLSVAGKDGGDKQSYFQQAATAGMLRLTRLLVDVRPAFLNESWVREQVLPLALYHKPVFTEWLFQEAASPRSLAKQCRARILRSIGARACALVRQLPLPPRLLSFLELSEHFPASMYRERPLTVDPCSHACASNCSRQQCRHLDFSDSGSSSDG</sequence>
<evidence type="ECO:0000313" key="6">
    <source>
        <dbReference type="EMBL" id="KAK2193031.1"/>
    </source>
</evidence>
<evidence type="ECO:0000256" key="3">
    <source>
        <dbReference type="PROSITE-ProRule" id="PRU00023"/>
    </source>
</evidence>
<keyword evidence="1" id="KW-0677">Repeat</keyword>
<dbReference type="SUPFAM" id="SSF48403">
    <property type="entry name" value="Ankyrin repeat"/>
    <property type="match status" value="1"/>
</dbReference>
<protein>
    <recommendedName>
        <fullName evidence="5">SOCS box domain-containing protein</fullName>
    </recommendedName>
</protein>
<accession>A0AAD9UKT9</accession>
<dbReference type="Pfam" id="PF12796">
    <property type="entry name" value="Ank_2"/>
    <property type="match status" value="2"/>
</dbReference>
<organism evidence="6 7">
    <name type="scientific">Ridgeia piscesae</name>
    <name type="common">Tubeworm</name>
    <dbReference type="NCBI Taxonomy" id="27915"/>
    <lineage>
        <taxon>Eukaryota</taxon>
        <taxon>Metazoa</taxon>
        <taxon>Spiralia</taxon>
        <taxon>Lophotrochozoa</taxon>
        <taxon>Annelida</taxon>
        <taxon>Polychaeta</taxon>
        <taxon>Sedentaria</taxon>
        <taxon>Canalipalpata</taxon>
        <taxon>Sabellida</taxon>
        <taxon>Siboglinidae</taxon>
        <taxon>Ridgeia</taxon>
    </lineage>
</organism>
<dbReference type="InterPro" id="IPR036036">
    <property type="entry name" value="SOCS_box-like_dom_sf"/>
</dbReference>
<feature type="region of interest" description="Disordered" evidence="4">
    <location>
        <begin position="1"/>
        <end position="47"/>
    </location>
</feature>